<dbReference type="GO" id="GO:0009279">
    <property type="term" value="C:cell outer membrane"/>
    <property type="evidence" value="ECO:0007669"/>
    <property type="project" value="UniProtKB-SubCell"/>
</dbReference>
<keyword evidence="3 10" id="KW-0813">Transport</keyword>
<dbReference type="Proteomes" id="UP000886689">
    <property type="component" value="Unassembled WGS sequence"/>
</dbReference>
<evidence type="ECO:0000256" key="4">
    <source>
        <dbReference type="ARBA" id="ARBA00022452"/>
    </source>
</evidence>
<feature type="compositionally biased region" description="Basic and acidic residues" evidence="11">
    <location>
        <begin position="227"/>
        <end position="236"/>
    </location>
</feature>
<dbReference type="InterPro" id="IPR037066">
    <property type="entry name" value="Plug_dom_sf"/>
</dbReference>
<feature type="signal peptide" evidence="12">
    <location>
        <begin position="1"/>
        <end position="41"/>
    </location>
</feature>
<dbReference type="PANTHER" id="PTHR30069:SF29">
    <property type="entry name" value="HEMOGLOBIN AND HEMOGLOBIN-HAPTOGLOBIN-BINDING PROTEIN 1-RELATED"/>
    <property type="match status" value="1"/>
</dbReference>
<dbReference type="SUPFAM" id="SSF56935">
    <property type="entry name" value="Porins"/>
    <property type="match status" value="1"/>
</dbReference>
<evidence type="ECO:0000256" key="12">
    <source>
        <dbReference type="SAM" id="SignalP"/>
    </source>
</evidence>
<dbReference type="PANTHER" id="PTHR30069">
    <property type="entry name" value="TONB-DEPENDENT OUTER MEMBRANE RECEPTOR"/>
    <property type="match status" value="1"/>
</dbReference>
<dbReference type="AlphaFoldDB" id="A0A9D7K6T7"/>
<dbReference type="PROSITE" id="PS52016">
    <property type="entry name" value="TONB_DEPENDENT_REC_3"/>
    <property type="match status" value="1"/>
</dbReference>
<dbReference type="Pfam" id="PF07715">
    <property type="entry name" value="Plug"/>
    <property type="match status" value="1"/>
</dbReference>
<reference evidence="14" key="1">
    <citation type="submission" date="2020-10" db="EMBL/GenBank/DDBJ databases">
        <title>Connecting structure to function with the recovery of over 1000 high-quality activated sludge metagenome-assembled genomes encoding full-length rRNA genes using long-read sequencing.</title>
        <authorList>
            <person name="Singleton C.M."/>
            <person name="Petriglieri F."/>
            <person name="Kristensen J.M."/>
            <person name="Kirkegaard R.H."/>
            <person name="Michaelsen T.Y."/>
            <person name="Andersen M.H."/>
            <person name="Karst S.M."/>
            <person name="Dueholm M.S."/>
            <person name="Nielsen P.H."/>
            <person name="Albertsen M."/>
        </authorList>
    </citation>
    <scope>NUCLEOTIDE SEQUENCE</scope>
    <source>
        <strain evidence="14">Hirt_18-Q3-R61-65_BATAC.395</strain>
    </source>
</reference>
<evidence type="ECO:0000256" key="3">
    <source>
        <dbReference type="ARBA" id="ARBA00022448"/>
    </source>
</evidence>
<evidence type="ECO:0000256" key="5">
    <source>
        <dbReference type="ARBA" id="ARBA00022692"/>
    </source>
</evidence>
<sequence>MSVARAVSPGISRRSFSRFTPHPLAVAVAAALASTAMPAAADQELRDTVVTATRSAAAIDDLPVTVTAVTREDMDRRMPADEADLFRDDPDVAMARDLRRFGSTRVNIRGIEDNRVVQMVDGVRLPDYYNGGGPTNFSMSATPSVMPDFLKQVEIVRGPASSLYGSDAMGGVVGYVTLDPSDIATGDKKSGVRVRGGYFGANEQFSGSVVGALRGDSAEFLLGYGEARGHETDNQGKDGSTSRYRSKPNPADTEDRGLIAKLIVKPSAGHKLSATVEGREQNVETDVLRLSRSLPKVTTMTGDDNARRARFSLEYEHKPTGAFYDRMLAKAYYQESETHNKNDQRRSIARYLFRSQRCR</sequence>
<organism evidence="14 15">
    <name type="scientific">Candidatus Proximibacter danicus</name>
    <dbReference type="NCBI Taxonomy" id="2954365"/>
    <lineage>
        <taxon>Bacteria</taxon>
        <taxon>Pseudomonadati</taxon>
        <taxon>Pseudomonadota</taxon>
        <taxon>Betaproteobacteria</taxon>
        <taxon>Candidatus Proximibacter</taxon>
    </lineage>
</organism>
<evidence type="ECO:0000313" key="15">
    <source>
        <dbReference type="Proteomes" id="UP000886689"/>
    </source>
</evidence>
<dbReference type="Gene3D" id="2.170.130.10">
    <property type="entry name" value="TonB-dependent receptor, plug domain"/>
    <property type="match status" value="1"/>
</dbReference>
<evidence type="ECO:0000256" key="8">
    <source>
        <dbReference type="ARBA" id="ARBA00023170"/>
    </source>
</evidence>
<keyword evidence="4 10" id="KW-1134">Transmembrane beta strand</keyword>
<evidence type="ECO:0000313" key="14">
    <source>
        <dbReference type="EMBL" id="MBK8525336.1"/>
    </source>
</evidence>
<keyword evidence="5 10" id="KW-0812">Transmembrane</keyword>
<dbReference type="Gene3D" id="2.40.170.20">
    <property type="entry name" value="TonB-dependent receptor, beta-barrel domain"/>
    <property type="match status" value="1"/>
</dbReference>
<comment type="subcellular location">
    <subcellularLocation>
        <location evidence="1 10">Cell outer membrane</location>
        <topology evidence="1 10">Multi-pass membrane protein</topology>
    </subcellularLocation>
</comment>
<protein>
    <submittedName>
        <fullName evidence="14">TonB-dependent receptor plug domain-containing protein</fullName>
    </submittedName>
</protein>
<proteinExistence type="inferred from homology"/>
<name>A0A9D7K6T7_9PROT</name>
<dbReference type="InterPro" id="IPR039426">
    <property type="entry name" value="TonB-dep_rcpt-like"/>
</dbReference>
<evidence type="ECO:0000256" key="11">
    <source>
        <dbReference type="SAM" id="MobiDB-lite"/>
    </source>
</evidence>
<keyword evidence="8 14" id="KW-0675">Receptor</keyword>
<dbReference type="InterPro" id="IPR036942">
    <property type="entry name" value="Beta-barrel_TonB_sf"/>
</dbReference>
<keyword evidence="6 12" id="KW-0732">Signal</keyword>
<comment type="caution">
    <text evidence="14">The sequence shown here is derived from an EMBL/GenBank/DDBJ whole genome shotgun (WGS) entry which is preliminary data.</text>
</comment>
<evidence type="ECO:0000256" key="1">
    <source>
        <dbReference type="ARBA" id="ARBA00004571"/>
    </source>
</evidence>
<gene>
    <name evidence="14" type="ORF">IPL58_15630</name>
</gene>
<dbReference type="EMBL" id="JADJUC010000029">
    <property type="protein sequence ID" value="MBK8525336.1"/>
    <property type="molecule type" value="Genomic_DNA"/>
</dbReference>
<dbReference type="PROSITE" id="PS50890">
    <property type="entry name" value="PUA"/>
    <property type="match status" value="1"/>
</dbReference>
<feature type="chain" id="PRO_5039020224" evidence="12">
    <location>
        <begin position="42"/>
        <end position="359"/>
    </location>
</feature>
<evidence type="ECO:0000256" key="6">
    <source>
        <dbReference type="ARBA" id="ARBA00022729"/>
    </source>
</evidence>
<accession>A0A9D7K6T7</accession>
<feature type="domain" description="TonB-dependent receptor plug" evidence="13">
    <location>
        <begin position="60"/>
        <end position="172"/>
    </location>
</feature>
<comment type="similarity">
    <text evidence="2 10">Belongs to the TonB-dependent receptor family.</text>
</comment>
<evidence type="ECO:0000256" key="2">
    <source>
        <dbReference type="ARBA" id="ARBA00009810"/>
    </source>
</evidence>
<dbReference type="InterPro" id="IPR012910">
    <property type="entry name" value="Plug_dom"/>
</dbReference>
<dbReference type="GO" id="GO:0015344">
    <property type="term" value="F:siderophore uptake transmembrane transporter activity"/>
    <property type="evidence" value="ECO:0007669"/>
    <property type="project" value="TreeGrafter"/>
</dbReference>
<keyword evidence="7 10" id="KW-0472">Membrane</keyword>
<evidence type="ECO:0000256" key="7">
    <source>
        <dbReference type="ARBA" id="ARBA00023136"/>
    </source>
</evidence>
<dbReference type="GO" id="GO:0044718">
    <property type="term" value="P:siderophore transmembrane transport"/>
    <property type="evidence" value="ECO:0007669"/>
    <property type="project" value="TreeGrafter"/>
</dbReference>
<evidence type="ECO:0000259" key="13">
    <source>
        <dbReference type="Pfam" id="PF07715"/>
    </source>
</evidence>
<evidence type="ECO:0000256" key="9">
    <source>
        <dbReference type="ARBA" id="ARBA00023237"/>
    </source>
</evidence>
<keyword evidence="9 10" id="KW-0998">Cell outer membrane</keyword>
<feature type="region of interest" description="Disordered" evidence="11">
    <location>
        <begin position="226"/>
        <end position="255"/>
    </location>
</feature>
<evidence type="ECO:0000256" key="10">
    <source>
        <dbReference type="PROSITE-ProRule" id="PRU01360"/>
    </source>
</evidence>